<evidence type="ECO:0000313" key="5">
    <source>
        <dbReference type="Proteomes" id="UP001454489"/>
    </source>
</evidence>
<keyword evidence="2" id="KW-1133">Transmembrane helix</keyword>
<reference evidence="4 5" key="1">
    <citation type="submission" date="2024-03" db="EMBL/GenBank/DDBJ databases">
        <title>Human intestinal bacterial collection.</title>
        <authorList>
            <person name="Pauvert C."/>
            <person name="Hitch T.C.A."/>
            <person name="Clavel T."/>
        </authorList>
    </citation>
    <scope>NUCLEOTIDE SEQUENCE [LARGE SCALE GENOMIC DNA]</scope>
    <source>
        <strain evidence="4 5">CLA-AA-H185</strain>
    </source>
</reference>
<gene>
    <name evidence="4" type="ORF">WMO43_05745</name>
</gene>
<proteinExistence type="predicted"/>
<evidence type="ECO:0000259" key="3">
    <source>
        <dbReference type="Pfam" id="PF13539"/>
    </source>
</evidence>
<sequence length="297" mass="34082">MGRPKHRKIYILLVILFFMAGVLLGIRYFQSKESVEIRKKDAASHIKKEHPMKIPKETEKAQRESEKVQEQESMETEEKAEVNITETQAGDVVEDSVLAQKGMEQFFYKEELSDEVFARMDGVSYPQNARIGRDELRYLRVLHTGFDGKTHIGELVVNQKIADDVLDIMKELYEKRYPIEKMLLIDEYGADDEASMSDNNTSAFNYRTIAGTDRLSKHGQGLAVDINPRYNPCVRTKNGITTVEPQNGSTYVDRNADFSYKITEGDLCLQLFSEHGFTWGGSWNSVKDYQHFEKAVE</sequence>
<dbReference type="InterPro" id="IPR009045">
    <property type="entry name" value="Zn_M74/Hedgehog-like"/>
</dbReference>
<keyword evidence="5" id="KW-1185">Reference proteome</keyword>
<dbReference type="EMBL" id="JBBMEX010000004">
    <property type="protein sequence ID" value="MEQ2557381.1"/>
    <property type="molecule type" value="Genomic_DNA"/>
</dbReference>
<name>A0ABV1HDQ3_9FIRM</name>
<keyword evidence="2" id="KW-0812">Transmembrane</keyword>
<feature type="transmembrane region" description="Helical" evidence="2">
    <location>
        <begin position="9"/>
        <end position="29"/>
    </location>
</feature>
<feature type="domain" description="Peptidase M15C" evidence="3">
    <location>
        <begin position="211"/>
        <end position="294"/>
    </location>
</feature>
<dbReference type="Proteomes" id="UP001454489">
    <property type="component" value="Unassembled WGS sequence"/>
</dbReference>
<dbReference type="RefSeq" id="WP_353530524.1">
    <property type="nucleotide sequence ID" value="NZ_JBBMEX010000004.1"/>
</dbReference>
<evidence type="ECO:0000256" key="1">
    <source>
        <dbReference type="SAM" id="MobiDB-lite"/>
    </source>
</evidence>
<dbReference type="Gene3D" id="3.30.1380.10">
    <property type="match status" value="1"/>
</dbReference>
<dbReference type="InterPro" id="IPR039561">
    <property type="entry name" value="Peptidase_M15C"/>
</dbReference>
<dbReference type="Pfam" id="PF13539">
    <property type="entry name" value="Peptidase_M15_4"/>
    <property type="match status" value="1"/>
</dbReference>
<evidence type="ECO:0000256" key="2">
    <source>
        <dbReference type="SAM" id="Phobius"/>
    </source>
</evidence>
<organism evidence="4 5">
    <name type="scientific">Maccoyibacter intestinihominis</name>
    <dbReference type="NCBI Taxonomy" id="3133499"/>
    <lineage>
        <taxon>Bacteria</taxon>
        <taxon>Bacillati</taxon>
        <taxon>Bacillota</taxon>
        <taxon>Clostridia</taxon>
        <taxon>Lachnospirales</taxon>
        <taxon>Lachnospiraceae</taxon>
        <taxon>Maccoyibacter</taxon>
    </lineage>
</organism>
<feature type="region of interest" description="Disordered" evidence="1">
    <location>
        <begin position="42"/>
        <end position="81"/>
    </location>
</feature>
<dbReference type="SUPFAM" id="SSF55166">
    <property type="entry name" value="Hedgehog/DD-peptidase"/>
    <property type="match status" value="1"/>
</dbReference>
<accession>A0ABV1HDQ3</accession>
<protein>
    <submittedName>
        <fullName evidence="4">M15 family metallopeptidase</fullName>
    </submittedName>
</protein>
<keyword evidence="2" id="KW-0472">Membrane</keyword>
<evidence type="ECO:0000313" key="4">
    <source>
        <dbReference type="EMBL" id="MEQ2557381.1"/>
    </source>
</evidence>
<comment type="caution">
    <text evidence="4">The sequence shown here is derived from an EMBL/GenBank/DDBJ whole genome shotgun (WGS) entry which is preliminary data.</text>
</comment>